<gene>
    <name evidence="2" type="primary">cpaB</name>
    <name evidence="2" type="ORF">GFC01_10765</name>
</gene>
<dbReference type="RefSeq" id="WP_152947149.1">
    <property type="nucleotide sequence ID" value="NZ_WHYR01000028.1"/>
</dbReference>
<dbReference type="Proteomes" id="UP000441717">
    <property type="component" value="Unassembled WGS sequence"/>
</dbReference>
<name>A0A6N7IRI3_9FIRM</name>
<dbReference type="SMART" id="SM00858">
    <property type="entry name" value="SAF"/>
    <property type="match status" value="1"/>
</dbReference>
<dbReference type="InterPro" id="IPR013974">
    <property type="entry name" value="SAF"/>
</dbReference>
<comment type="caution">
    <text evidence="2">The sequence shown here is derived from an EMBL/GenBank/DDBJ whole genome shotgun (WGS) entry which is preliminary data.</text>
</comment>
<accession>A0A6N7IRI3</accession>
<feature type="domain" description="SAF" evidence="1">
    <location>
        <begin position="34"/>
        <end position="96"/>
    </location>
</feature>
<dbReference type="Pfam" id="PF08666">
    <property type="entry name" value="SAF"/>
    <property type="match status" value="1"/>
</dbReference>
<reference evidence="2 3" key="1">
    <citation type="submission" date="2019-10" db="EMBL/GenBank/DDBJ databases">
        <title>Comparative genomics of sulfur disproportionating microorganisms.</title>
        <authorList>
            <person name="Ward L.M."/>
            <person name="Bertran E."/>
            <person name="Johnston D."/>
        </authorList>
    </citation>
    <scope>NUCLEOTIDE SEQUENCE [LARGE SCALE GENOMIC DNA]</scope>
    <source>
        <strain evidence="2 3">DSM 14055</strain>
    </source>
</reference>
<dbReference type="CDD" id="cd11614">
    <property type="entry name" value="SAF_CpaB_FlgA_like"/>
    <property type="match status" value="1"/>
</dbReference>
<sequence length="199" mass="20852">MLKNYRLMLVVGLICGILAAAGAIITVNQKIGALPAVVAARDIDQQRLLAPEDLKVVPVPRAALYKDAIPAADRLVGWVSRGFIPAGTVLRQGMLLPPDQAGVSGILAAKYPDRLAVAVKADVETNVAGTVRPGDLVRVVARYKSGQGKEGRQETIADNIPVLAVNDKGVVIGLTAPENEKYNKAMADGAVVACAVLKK</sequence>
<dbReference type="InterPro" id="IPR017592">
    <property type="entry name" value="Pilus_assmbl_Flp-typ_CpaB"/>
</dbReference>
<dbReference type="Pfam" id="PF16976">
    <property type="entry name" value="RcpC"/>
    <property type="match status" value="1"/>
</dbReference>
<keyword evidence="3" id="KW-1185">Reference proteome</keyword>
<dbReference type="InterPro" id="IPR031571">
    <property type="entry name" value="RcpC_dom"/>
</dbReference>
<protein>
    <submittedName>
        <fullName evidence="2">Flp pilus assembly protein CpaB</fullName>
    </submittedName>
</protein>
<organism evidence="2 3">
    <name type="scientific">Desulfofundulus thermobenzoicus</name>
    <dbReference type="NCBI Taxonomy" id="29376"/>
    <lineage>
        <taxon>Bacteria</taxon>
        <taxon>Bacillati</taxon>
        <taxon>Bacillota</taxon>
        <taxon>Clostridia</taxon>
        <taxon>Eubacteriales</taxon>
        <taxon>Peptococcaceae</taxon>
        <taxon>Desulfofundulus</taxon>
    </lineage>
</organism>
<dbReference type="AlphaFoldDB" id="A0A6N7IRI3"/>
<dbReference type="OrthoDB" id="1807698at2"/>
<evidence type="ECO:0000313" key="2">
    <source>
        <dbReference type="EMBL" id="MQL52735.1"/>
    </source>
</evidence>
<dbReference type="Gene3D" id="3.90.1210.10">
    <property type="entry name" value="Antifreeze-like/N-acetylneuraminic acid synthase C-terminal domain"/>
    <property type="match status" value="1"/>
</dbReference>
<proteinExistence type="predicted"/>
<evidence type="ECO:0000313" key="3">
    <source>
        <dbReference type="Proteomes" id="UP000441717"/>
    </source>
</evidence>
<dbReference type="NCBIfam" id="TIGR03177">
    <property type="entry name" value="pilus_cpaB"/>
    <property type="match status" value="1"/>
</dbReference>
<dbReference type="EMBL" id="WHYR01000028">
    <property type="protein sequence ID" value="MQL52735.1"/>
    <property type="molecule type" value="Genomic_DNA"/>
</dbReference>
<evidence type="ECO:0000259" key="1">
    <source>
        <dbReference type="SMART" id="SM00858"/>
    </source>
</evidence>